<feature type="binding site" evidence="6">
    <location>
        <position position="139"/>
    </location>
    <ligand>
        <name>S-adenosyl-L-methionine</name>
        <dbReference type="ChEBI" id="CHEBI:59789"/>
    </ligand>
</feature>
<accession>A7ANG8</accession>
<evidence type="ECO:0000256" key="2">
    <source>
        <dbReference type="ARBA" id="ARBA00022517"/>
    </source>
</evidence>
<comment type="similarity">
    <text evidence="6">Belongs to the TDD superfamily. TSR3 family.</text>
</comment>
<dbReference type="PANTHER" id="PTHR20426:SF0">
    <property type="entry name" value="18S RRNA AMINOCARBOXYPROPYLTRANSFERASE"/>
    <property type="match status" value="1"/>
</dbReference>
<dbReference type="Proteomes" id="UP000002173">
    <property type="component" value="Unassembled WGS sequence"/>
</dbReference>
<dbReference type="GO" id="GO:0000455">
    <property type="term" value="P:enzyme-directed rRNA pseudouridine synthesis"/>
    <property type="evidence" value="ECO:0007669"/>
    <property type="project" value="UniProtKB-UniRule"/>
</dbReference>
<dbReference type="HAMAP" id="MF_01116">
    <property type="entry name" value="TSR3"/>
    <property type="match status" value="1"/>
</dbReference>
<comment type="caution">
    <text evidence="10">The sequence shown here is derived from an EMBL/GenBank/DDBJ whole genome shotgun (WGS) entry which is preliminary data.</text>
</comment>
<feature type="binding site" evidence="6">
    <location>
        <position position="162"/>
    </location>
    <ligand>
        <name>S-adenosyl-L-methionine</name>
        <dbReference type="ChEBI" id="CHEBI:59789"/>
    </ligand>
</feature>
<feature type="domain" description="16S/18S rRNA aminocarboxypropyltransferase Tsr3 C-terminal" evidence="8">
    <location>
        <begin position="113"/>
        <end position="238"/>
    </location>
</feature>
<dbReference type="VEuPathDB" id="PiroplasmaDB:BBOV_III005390"/>
<comment type="catalytic activity">
    <reaction evidence="6">
        <text>an N(1)-methylpseudouridine in rRNA + S-adenosyl-L-methionine = N(1)-methyl-N(3)-[(3S)-3-amino-3-carboxypropyl]pseudouridine in rRNA + S-methyl-5'-thioadenosine + H(+)</text>
        <dbReference type="Rhea" id="RHEA:63296"/>
        <dbReference type="Rhea" id="RHEA-COMP:11634"/>
        <dbReference type="Rhea" id="RHEA-COMP:16310"/>
        <dbReference type="ChEBI" id="CHEBI:15378"/>
        <dbReference type="ChEBI" id="CHEBI:17509"/>
        <dbReference type="ChEBI" id="CHEBI:59789"/>
        <dbReference type="ChEBI" id="CHEBI:74890"/>
        <dbReference type="ChEBI" id="CHEBI:146234"/>
        <dbReference type="EC" id="2.5.1.157"/>
    </reaction>
</comment>
<keyword evidence="3 6" id="KW-0698">rRNA processing</keyword>
<dbReference type="Pfam" id="PF04034">
    <property type="entry name" value="Ribo_biogen_C"/>
    <property type="match status" value="1"/>
</dbReference>
<dbReference type="EC" id="2.5.1.157" evidence="6"/>
<evidence type="ECO:0000256" key="1">
    <source>
        <dbReference type="ARBA" id="ARBA00022490"/>
    </source>
</evidence>
<dbReference type="FunCoup" id="A7ANG8">
    <property type="interactions" value="163"/>
</dbReference>
<feature type="region of interest" description="Disordered" evidence="7">
    <location>
        <begin position="31"/>
        <end position="68"/>
    </location>
</feature>
<reference evidence="11" key="3">
    <citation type="journal article" date="2021" name="Int. J. Parasitol.">
        <title>Comparative analysis of gene expression between Babesia bovis blood stages and kinetes allowed by improved genome annotation.</title>
        <authorList>
            <person name="Ueti M.W."/>
            <person name="Johnson W.C."/>
            <person name="Kappmeyer L.S."/>
            <person name="Herndon D.R."/>
            <person name="Mousel M.R."/>
            <person name="Reif K.E."/>
            <person name="Taus N.S."/>
            <person name="Ifeonu O.O."/>
            <person name="Silva J.C."/>
            <person name="Suarez C.E."/>
            <person name="Brayton K.A."/>
        </authorList>
    </citation>
    <scope>NUCLEOTIDE SEQUENCE [LARGE SCALE GENOMIC DNA]</scope>
</reference>
<name>A7ANG8_BABBO</name>
<evidence type="ECO:0000259" key="9">
    <source>
        <dbReference type="Pfam" id="PF04068"/>
    </source>
</evidence>
<dbReference type="GO" id="GO:1904047">
    <property type="term" value="F:S-adenosyl-L-methionine binding"/>
    <property type="evidence" value="ECO:0007669"/>
    <property type="project" value="UniProtKB-UniRule"/>
</dbReference>
<dbReference type="EMBL" id="AAXT01000001">
    <property type="protein sequence ID" value="EDO08102.1"/>
    <property type="molecule type" value="Genomic_DNA"/>
</dbReference>
<evidence type="ECO:0000256" key="4">
    <source>
        <dbReference type="ARBA" id="ARBA00022679"/>
    </source>
</evidence>
<comment type="caution">
    <text evidence="6">Lacks conserved residue(s) required for the propagation of feature annotation.</text>
</comment>
<dbReference type="RefSeq" id="XP_001611670.1">
    <property type="nucleotide sequence ID" value="XM_001611620.1"/>
</dbReference>
<dbReference type="InterPro" id="IPR022968">
    <property type="entry name" value="Tsr3-like"/>
</dbReference>
<dbReference type="InParanoid" id="A7ANG8"/>
<dbReference type="Pfam" id="PF04068">
    <property type="entry name" value="Fer4_RLI"/>
    <property type="match status" value="1"/>
</dbReference>
<dbReference type="KEGG" id="bbo:BBOV_III005390"/>
<dbReference type="GeneID" id="5479919"/>
<evidence type="ECO:0000256" key="3">
    <source>
        <dbReference type="ARBA" id="ARBA00022552"/>
    </source>
</evidence>
<dbReference type="NCBIfam" id="NF002621">
    <property type="entry name" value="PRK02287.1"/>
    <property type="match status" value="1"/>
</dbReference>
<dbReference type="GO" id="GO:0106388">
    <property type="term" value="F:rRNA small subunit aminocarboxypropyltransferase activity"/>
    <property type="evidence" value="ECO:0007669"/>
    <property type="project" value="UniProtKB-EC"/>
</dbReference>
<keyword evidence="1" id="KW-0963">Cytoplasm</keyword>
<dbReference type="AlphaFoldDB" id="A7ANG8"/>
<evidence type="ECO:0000313" key="11">
    <source>
        <dbReference type="Proteomes" id="UP000002173"/>
    </source>
</evidence>
<protein>
    <recommendedName>
        <fullName evidence="6">18S rRNA aminocarboxypropyltransferase</fullName>
        <ecNumber evidence="6">2.5.1.157</ecNumber>
    </recommendedName>
</protein>
<comment type="function">
    <text evidence="6">Aminocarboxypropyltransferase that catalyzes the aminocarboxypropyl transfer on pseudouridine in 18S rRNA. It constitutes the last step in biosynthesis of the hypermodified N1-methyl-N3-(3-amino-3-carboxypropyl) pseudouridine (m1acp3-Psi).</text>
</comment>
<keyword evidence="2 6" id="KW-0690">Ribosome biogenesis</keyword>
<evidence type="ECO:0000259" key="8">
    <source>
        <dbReference type="Pfam" id="PF04034"/>
    </source>
</evidence>
<keyword evidence="5 6" id="KW-0949">S-adenosyl-L-methionine</keyword>
<reference evidence="11" key="2">
    <citation type="journal article" date="2020" name="Data Brief">
        <title>Transcriptome dataset of Babesia bovis life stages within vertebrate and invertebrate hosts.</title>
        <authorList>
            <person name="Ueti M.W."/>
            <person name="Johnson W.C."/>
            <person name="Kappmeyer L.S."/>
            <person name="Herndon D.R."/>
            <person name="Mousel M.R."/>
            <person name="Reif K.E."/>
            <person name="Taus N.S."/>
            <person name="Ifeonu O.O."/>
            <person name="Silva J.C."/>
            <person name="Suarez C.E."/>
            <person name="Brayton K.A."/>
        </authorList>
    </citation>
    <scope>NUCLEOTIDE SEQUENCE [LARGE SCALE GENOMIC DNA]</scope>
</reference>
<keyword evidence="11" id="KW-1185">Reference proteome</keyword>
<dbReference type="eggNOG" id="KOG3154">
    <property type="taxonomic scope" value="Eukaryota"/>
</dbReference>
<gene>
    <name evidence="10" type="ORF">BBOV_III005390</name>
</gene>
<dbReference type="STRING" id="5865.A7ANG8"/>
<reference evidence="10 11" key="1">
    <citation type="journal article" date="2007" name="PLoS Pathog.">
        <title>Genome sequence of Babesia bovis and comparative analysis of apicomplexan hemoprotozoa.</title>
        <authorList>
            <person name="Brayton K.A."/>
            <person name="Lau A.O.T."/>
            <person name="Herndon D.R."/>
            <person name="Hannick L."/>
            <person name="Kappmeyer L.S."/>
            <person name="Berens S.J."/>
            <person name="Bidwell S.L."/>
            <person name="Brown W.C."/>
            <person name="Crabtree J."/>
            <person name="Fadrosh D."/>
            <person name="Feldblum T."/>
            <person name="Forberger H.A."/>
            <person name="Haas B.J."/>
            <person name="Howell J.M."/>
            <person name="Khouri H."/>
            <person name="Koo H."/>
            <person name="Mann D.J."/>
            <person name="Norimine J."/>
            <person name="Paulsen I.T."/>
            <person name="Radune D."/>
            <person name="Ren Q."/>
            <person name="Smith R.K. Jr."/>
            <person name="Suarez C.E."/>
            <person name="White O."/>
            <person name="Wortman J.R."/>
            <person name="Knowles D.P. Jr."/>
            <person name="McElwain T.F."/>
            <person name="Nene V.M."/>
        </authorList>
    </citation>
    <scope>NUCLEOTIDE SEQUENCE [LARGE SCALE GENOMIC DNA]</scope>
    <source>
        <strain evidence="10">T2Bo</strain>
    </source>
</reference>
<evidence type="ECO:0000256" key="7">
    <source>
        <dbReference type="SAM" id="MobiDB-lite"/>
    </source>
</evidence>
<evidence type="ECO:0000313" key="10">
    <source>
        <dbReference type="EMBL" id="EDO08102.1"/>
    </source>
</evidence>
<proteinExistence type="inferred from homology"/>
<feature type="domain" description="RNase L inhibitor RLI-like possible metal-binding" evidence="9">
    <location>
        <begin position="75"/>
        <end position="108"/>
    </location>
</feature>
<sequence>MAPRGRKIKPRGNVGSPVSIHDVYARALQLSSIPKQEAGEEHPNTEDDIVEPEPSGDSTSCSPSRGDVSTSEERVKLFMWDFNQCDKKRCTGRKMVHLGIVKPLRIGQSFAGIVLSPFGRSKLSLEDGEIVRSRGIAVIDCSWNKVETVNQGQLNVKHARLLPFLIAANPTHYGRPFELSCVEALAAGLYILGLEDDAMRILESFGWGRSFIDINASNLALYRAEGLTSSAMDELEQRFLSDVASEHAERRAVREQMDYQDVGVDAFTPE</sequence>
<keyword evidence="4 6" id="KW-0808">Transferase</keyword>
<evidence type="ECO:0000256" key="6">
    <source>
        <dbReference type="HAMAP-Rule" id="MF_03146"/>
    </source>
</evidence>
<organism evidence="10 11">
    <name type="scientific">Babesia bovis</name>
    <dbReference type="NCBI Taxonomy" id="5865"/>
    <lineage>
        <taxon>Eukaryota</taxon>
        <taxon>Sar</taxon>
        <taxon>Alveolata</taxon>
        <taxon>Apicomplexa</taxon>
        <taxon>Aconoidasida</taxon>
        <taxon>Piroplasmida</taxon>
        <taxon>Babesiidae</taxon>
        <taxon>Babesia</taxon>
    </lineage>
</organism>
<evidence type="ECO:0000256" key="5">
    <source>
        <dbReference type="ARBA" id="ARBA00022691"/>
    </source>
</evidence>
<dbReference type="PANTHER" id="PTHR20426">
    <property type="entry name" value="RIBOSOME BIOGENESIS PROTEIN TSR3 HOMOLOG"/>
    <property type="match status" value="1"/>
</dbReference>
<feature type="binding site" evidence="6">
    <location>
        <position position="91"/>
    </location>
    <ligand>
        <name>S-adenosyl-L-methionine</name>
        <dbReference type="ChEBI" id="CHEBI:59789"/>
    </ligand>
</feature>
<dbReference type="OMA" id="KCENSAD"/>
<feature type="compositionally biased region" description="Polar residues" evidence="7">
    <location>
        <begin position="56"/>
        <end position="68"/>
    </location>
</feature>
<dbReference type="InterPro" id="IPR007177">
    <property type="entry name" value="Tsr3_C"/>
</dbReference>
<dbReference type="InterPro" id="IPR007209">
    <property type="entry name" value="RNaseL-inhib-like_metal-bd_dom"/>
</dbReference>